<evidence type="ECO:0000313" key="2">
    <source>
        <dbReference type="EMBL" id="GFR48669.1"/>
    </source>
</evidence>
<name>A0AAD3DX39_9CHLO</name>
<reference evidence="2 3" key="1">
    <citation type="journal article" date="2021" name="Sci. Rep.">
        <title>Genome sequencing of the multicellular alga Astrephomene provides insights into convergent evolution of germ-soma differentiation.</title>
        <authorList>
            <person name="Yamashita S."/>
            <person name="Yamamoto K."/>
            <person name="Matsuzaki R."/>
            <person name="Suzuki S."/>
            <person name="Yamaguchi H."/>
            <person name="Hirooka S."/>
            <person name="Minakuchi Y."/>
            <person name="Miyagishima S."/>
            <person name="Kawachi M."/>
            <person name="Toyoda A."/>
            <person name="Nozaki H."/>
        </authorList>
    </citation>
    <scope>NUCLEOTIDE SEQUENCE [LARGE SCALE GENOMIC DNA]</scope>
    <source>
        <strain evidence="2 3">NIES-4017</strain>
    </source>
</reference>
<feature type="compositionally biased region" description="Polar residues" evidence="1">
    <location>
        <begin position="488"/>
        <end position="499"/>
    </location>
</feature>
<proteinExistence type="predicted"/>
<accession>A0AAD3DX39</accession>
<feature type="compositionally biased region" description="Basic residues" evidence="1">
    <location>
        <begin position="569"/>
        <end position="580"/>
    </location>
</feature>
<feature type="region of interest" description="Disordered" evidence="1">
    <location>
        <begin position="543"/>
        <end position="609"/>
    </location>
</feature>
<feature type="compositionally biased region" description="Basic and acidic residues" evidence="1">
    <location>
        <begin position="230"/>
        <end position="240"/>
    </location>
</feature>
<sequence length="723" mass="77202">MPDDNKPDVSLTRKQACVIVVLICLATASFPAANARAEGGRRQGRPAQAYGGQDTMGANSDASHNKGLPEVLVGGDTPRRAMASIGLGEVDSASDAGIFVVPVLPYGLSNQIIALKEALALASLNNWTVVTYGFWPHYSELEAAGIVITSLKTTTKASDKSAASEKGTRGRGSRRQAMAALAEDKRSVGTDNVSRVWQEKADELRRQARGILHDEDEASAGNVAGQQDRSGLKQGEEEAQQRGSHTMPFDLIFDRQALAPMVRVISREDAIQQQVWPPRGRADALILLSKTSGIEEALGKAKTSGLFDASGVGVIRNDAFRCDKRGLAWVSAAVRRHRWVLLYSYRRIVPPARSSYRSFAHDESPCARAYHEVSLRLSKSPVVAATAHDFVAAALAAFQQQAAPLPLPAVGNAAASTTSSNDGYSSTSSIKPYYIALHVRPYPDDCLKYFVEMTSFDANAAAKECQNPLLLVKMVPLVRKIIQAASSAHASPDGSSVSEQAPGQPMQATTAAPAALFLMAHPRVRDVVRREFIRLWELGDTAPAGQEQRKGSSSSKRTQKGTRGSGSRASRKLSAKRFKAKKDESETADTEHDSDKVGGRVTDTDQAPASQTLPLPRLFFLDVADLPAELRHRIGSNSLLSMVEQEICRTAHAFIGTAASSISVIVAQERVAADTAAVAANGADGDTRESPEMGHGGDNAGVGDERFVGNASVFGAGRVTILL</sequence>
<feature type="region of interest" description="Disordered" evidence="1">
    <location>
        <begin position="488"/>
        <end position="508"/>
    </location>
</feature>
<feature type="region of interest" description="Disordered" evidence="1">
    <location>
        <begin position="35"/>
        <end position="69"/>
    </location>
</feature>
<evidence type="ECO:0000256" key="1">
    <source>
        <dbReference type="SAM" id="MobiDB-lite"/>
    </source>
</evidence>
<feature type="compositionally biased region" description="Polar residues" evidence="1">
    <location>
        <begin position="551"/>
        <end position="568"/>
    </location>
</feature>
<gene>
    <name evidence="2" type="ORF">Agub_g10624</name>
</gene>
<keyword evidence="3" id="KW-1185">Reference proteome</keyword>
<dbReference type="EMBL" id="BMAR01000025">
    <property type="protein sequence ID" value="GFR48669.1"/>
    <property type="molecule type" value="Genomic_DNA"/>
</dbReference>
<dbReference type="AlphaFoldDB" id="A0AAD3DX39"/>
<evidence type="ECO:0000313" key="3">
    <source>
        <dbReference type="Proteomes" id="UP001054857"/>
    </source>
</evidence>
<protein>
    <submittedName>
        <fullName evidence="2">Uncharacterized protein</fullName>
    </submittedName>
</protein>
<feature type="compositionally biased region" description="Basic and acidic residues" evidence="1">
    <location>
        <begin position="581"/>
        <end position="598"/>
    </location>
</feature>
<dbReference type="Proteomes" id="UP001054857">
    <property type="component" value="Unassembled WGS sequence"/>
</dbReference>
<feature type="compositionally biased region" description="Basic and acidic residues" evidence="1">
    <location>
        <begin position="157"/>
        <end position="168"/>
    </location>
</feature>
<feature type="region of interest" description="Disordered" evidence="1">
    <location>
        <begin position="155"/>
        <end position="186"/>
    </location>
</feature>
<feature type="region of interest" description="Disordered" evidence="1">
    <location>
        <begin position="212"/>
        <end position="244"/>
    </location>
</feature>
<organism evidence="2 3">
    <name type="scientific">Astrephomene gubernaculifera</name>
    <dbReference type="NCBI Taxonomy" id="47775"/>
    <lineage>
        <taxon>Eukaryota</taxon>
        <taxon>Viridiplantae</taxon>
        <taxon>Chlorophyta</taxon>
        <taxon>core chlorophytes</taxon>
        <taxon>Chlorophyceae</taxon>
        <taxon>CS clade</taxon>
        <taxon>Chlamydomonadales</taxon>
        <taxon>Astrephomenaceae</taxon>
        <taxon>Astrephomene</taxon>
    </lineage>
</organism>
<comment type="caution">
    <text evidence="2">The sequence shown here is derived from an EMBL/GenBank/DDBJ whole genome shotgun (WGS) entry which is preliminary data.</text>
</comment>